<evidence type="ECO:0000313" key="3">
    <source>
        <dbReference type="Proteomes" id="UP000236311"/>
    </source>
</evidence>
<organism evidence="2 3">
    <name type="scientific">Acetatifactor muris</name>
    <dbReference type="NCBI Taxonomy" id="879566"/>
    <lineage>
        <taxon>Bacteria</taxon>
        <taxon>Bacillati</taxon>
        <taxon>Bacillota</taxon>
        <taxon>Clostridia</taxon>
        <taxon>Lachnospirales</taxon>
        <taxon>Lachnospiraceae</taxon>
        <taxon>Acetatifactor</taxon>
    </lineage>
</organism>
<feature type="transmembrane region" description="Helical" evidence="1">
    <location>
        <begin position="123"/>
        <end position="148"/>
    </location>
</feature>
<keyword evidence="1" id="KW-1133">Transmembrane helix</keyword>
<feature type="transmembrane region" description="Helical" evidence="1">
    <location>
        <begin position="187"/>
        <end position="212"/>
    </location>
</feature>
<reference evidence="2 3" key="1">
    <citation type="submission" date="2018-01" db="EMBL/GenBank/DDBJ databases">
        <authorList>
            <person name="Gaut B.S."/>
            <person name="Morton B.R."/>
            <person name="Clegg M.T."/>
            <person name="Duvall M.R."/>
        </authorList>
    </citation>
    <scope>NUCLEOTIDE SEQUENCE [LARGE SCALE GENOMIC DNA]</scope>
    <source>
        <strain evidence="2">GP69</strain>
    </source>
</reference>
<gene>
    <name evidence="2" type="ORF">AMURIS_03335</name>
</gene>
<evidence type="ECO:0000313" key="2">
    <source>
        <dbReference type="EMBL" id="SOY30604.1"/>
    </source>
</evidence>
<proteinExistence type="predicted"/>
<feature type="transmembrane region" description="Helical" evidence="1">
    <location>
        <begin position="90"/>
        <end position="111"/>
    </location>
</feature>
<keyword evidence="1" id="KW-0472">Membrane</keyword>
<feature type="transmembrane region" description="Helical" evidence="1">
    <location>
        <begin position="154"/>
        <end position="175"/>
    </location>
</feature>
<name>A0A2K4ZJE9_9FIRM</name>
<dbReference type="AlphaFoldDB" id="A0A2K4ZJE9"/>
<keyword evidence="1" id="KW-0812">Transmembrane</keyword>
<sequence length="322" mass="32937">MTAHVCTTGNTAGIMGVAAHICASRYAAVMIPMTVISRVGIAVLAVMHVSRSFGTSRNAASAVAVFTGLCTAVNAAKSVCVSSFQSATRYTAVVISMTVIRRVGIAVLAVVHVSSCFGTTRNAAGAVAVLTGLCTAVNAAGAVGVFVFQSATCYTAVMIPMTVISRVGIAVLAVMHVSRSFGTSRNIAGVMAVFTGLCTAVDAAGAVGVFVFQSTTCHTAVMIPMTVISRVGIAVLAVMHVSRSFGTSRNAASAVAVLAGLGTADNSTKAVLMYFCLCASQNRAGNIHLIFLCSTLDFRGTLVYCIGDNTACYHGNGYERNG</sequence>
<dbReference type="Proteomes" id="UP000236311">
    <property type="component" value="Unassembled WGS sequence"/>
</dbReference>
<feature type="transmembrane region" description="Helical" evidence="1">
    <location>
        <begin position="59"/>
        <end position="84"/>
    </location>
</feature>
<protein>
    <submittedName>
        <fullName evidence="2">Uncharacterized protein</fullName>
    </submittedName>
</protein>
<feature type="transmembrane region" description="Helical" evidence="1">
    <location>
        <begin position="218"/>
        <end position="239"/>
    </location>
</feature>
<evidence type="ECO:0000256" key="1">
    <source>
        <dbReference type="SAM" id="Phobius"/>
    </source>
</evidence>
<accession>A0A2K4ZJE9</accession>
<dbReference type="EMBL" id="OFSM01000017">
    <property type="protein sequence ID" value="SOY30604.1"/>
    <property type="molecule type" value="Genomic_DNA"/>
</dbReference>
<feature type="transmembrane region" description="Helical" evidence="1">
    <location>
        <begin position="26"/>
        <end position="47"/>
    </location>
</feature>
<keyword evidence="3" id="KW-1185">Reference proteome</keyword>